<dbReference type="Pfam" id="PF23670">
    <property type="entry name" value="PIGBOS1"/>
    <property type="match status" value="1"/>
</dbReference>
<name>A0A4V5NIJ8_9PEZI</name>
<dbReference type="Proteomes" id="UP000309340">
    <property type="component" value="Unassembled WGS sequence"/>
</dbReference>
<feature type="transmembrane region" description="Helical" evidence="2">
    <location>
        <begin position="6"/>
        <end position="27"/>
    </location>
</feature>
<keyword evidence="2" id="KW-1133">Transmembrane helix</keyword>
<dbReference type="OrthoDB" id="3909395at2759"/>
<dbReference type="InterPro" id="IPR057394">
    <property type="entry name" value="PIGBOS1"/>
</dbReference>
<feature type="compositionally biased region" description="Polar residues" evidence="1">
    <location>
        <begin position="93"/>
        <end position="107"/>
    </location>
</feature>
<proteinExistence type="predicted"/>
<accession>A0A4V5NIJ8</accession>
<organism evidence="3 4">
    <name type="scientific">Friedmanniomyces simplex</name>
    <dbReference type="NCBI Taxonomy" id="329884"/>
    <lineage>
        <taxon>Eukaryota</taxon>
        <taxon>Fungi</taxon>
        <taxon>Dikarya</taxon>
        <taxon>Ascomycota</taxon>
        <taxon>Pezizomycotina</taxon>
        <taxon>Dothideomycetes</taxon>
        <taxon>Dothideomycetidae</taxon>
        <taxon>Mycosphaerellales</taxon>
        <taxon>Teratosphaeriaceae</taxon>
        <taxon>Friedmanniomyces</taxon>
    </lineage>
</organism>
<keyword evidence="2" id="KW-0812">Transmembrane</keyword>
<evidence type="ECO:0000313" key="4">
    <source>
        <dbReference type="Proteomes" id="UP000309340"/>
    </source>
</evidence>
<dbReference type="EMBL" id="NAJQ01000009">
    <property type="protein sequence ID" value="TKA83429.1"/>
    <property type="molecule type" value="Genomic_DNA"/>
</dbReference>
<keyword evidence="2" id="KW-0472">Membrane</keyword>
<gene>
    <name evidence="3" type="ORF">B0A55_00336</name>
</gene>
<feature type="region of interest" description="Disordered" evidence="1">
    <location>
        <begin position="91"/>
        <end position="135"/>
    </location>
</feature>
<evidence type="ECO:0000256" key="1">
    <source>
        <dbReference type="SAM" id="MobiDB-lite"/>
    </source>
</evidence>
<reference evidence="3 4" key="1">
    <citation type="submission" date="2017-03" db="EMBL/GenBank/DDBJ databases">
        <title>Genomes of endolithic fungi from Antarctica.</title>
        <authorList>
            <person name="Coleine C."/>
            <person name="Masonjones S."/>
            <person name="Stajich J.E."/>
        </authorList>
    </citation>
    <scope>NUCLEOTIDE SEQUENCE [LARGE SCALE GENOMIC DNA]</scope>
    <source>
        <strain evidence="3 4">CCFEE 5184</strain>
    </source>
</reference>
<keyword evidence="4" id="KW-1185">Reference proteome</keyword>
<dbReference type="AlphaFoldDB" id="A0A4V5NIJ8"/>
<feature type="region of interest" description="Disordered" evidence="1">
    <location>
        <begin position="34"/>
        <end position="54"/>
    </location>
</feature>
<evidence type="ECO:0000313" key="3">
    <source>
        <dbReference type="EMBL" id="TKA83429.1"/>
    </source>
</evidence>
<protein>
    <submittedName>
        <fullName evidence="3">Uncharacterized protein</fullName>
    </submittedName>
</protein>
<comment type="caution">
    <text evidence="3">The sequence shown here is derived from an EMBL/GenBank/DDBJ whole genome shotgun (WGS) entry which is preliminary data.</text>
</comment>
<sequence>MASRTYAFFGVSMAALVGVVTSYVTFAPELQKQQQERQGIFQDEHTQQQQQQQDHVISDAIFSDLREAEKEIVGPNKKGALWGLREAIWGGERQQTATPASTTVSTHSVEERDKTGKPMGGIAVQQQAKEGGTNG</sequence>
<evidence type="ECO:0000256" key="2">
    <source>
        <dbReference type="SAM" id="Phobius"/>
    </source>
</evidence>